<dbReference type="Gene3D" id="2.60.120.380">
    <property type="match status" value="2"/>
</dbReference>
<dbReference type="AlphaFoldDB" id="A0AA49K1V1"/>
<evidence type="ECO:0000259" key="3">
    <source>
        <dbReference type="Pfam" id="PF04151"/>
    </source>
</evidence>
<feature type="domain" description="Peptidase C-terminal archaeal/bacterial" evidence="3">
    <location>
        <begin position="406"/>
        <end position="468"/>
    </location>
</feature>
<dbReference type="EMBL" id="CP130612">
    <property type="protein sequence ID" value="WKW12941.1"/>
    <property type="molecule type" value="Genomic_DNA"/>
</dbReference>
<feature type="chain" id="PRO_5041311049" evidence="2">
    <location>
        <begin position="21"/>
        <end position="488"/>
    </location>
</feature>
<dbReference type="EMBL" id="CP130613">
    <property type="protein sequence ID" value="WKW15848.1"/>
    <property type="molecule type" value="Genomic_DNA"/>
</dbReference>
<keyword evidence="2" id="KW-0732">Signal</keyword>
<evidence type="ECO:0000256" key="2">
    <source>
        <dbReference type="SAM" id="SignalP"/>
    </source>
</evidence>
<dbReference type="Pfam" id="PF04151">
    <property type="entry name" value="PPC"/>
    <property type="match status" value="1"/>
</dbReference>
<reference evidence="5" key="1">
    <citation type="submission" date="2023-07" db="EMBL/GenBank/DDBJ databases">
        <authorList>
            <person name="Haufschild T."/>
            <person name="Kallscheuer N."/>
            <person name="Hammer J."/>
            <person name="Kohn T."/>
            <person name="Kabuu M."/>
            <person name="Jogler M."/>
            <person name="Wohfarth N."/>
            <person name="Heuer A."/>
            <person name="Rohde M."/>
            <person name="van Teeseling M.C.F."/>
            <person name="Jogler C."/>
        </authorList>
    </citation>
    <scope>NUCLEOTIDE SEQUENCE</scope>
    <source>
        <strain evidence="4">Strain 138</strain>
        <strain evidence="5">Strain 318</strain>
    </source>
</reference>
<dbReference type="Proteomes" id="UP001229955">
    <property type="component" value="Chromosome"/>
</dbReference>
<evidence type="ECO:0000313" key="4">
    <source>
        <dbReference type="EMBL" id="WKW12941.1"/>
    </source>
</evidence>
<sequence>MLAKRAAVLLTALVALSSGAARLQAQEPDFIVLSAYVEDAGGAPTLAPSRTINLVLIANNRGEGTARNARLRIELRAPGVAFVDDAGARMREVVLGDFGGRVSEQVFVPVVATERTGSIDIVVTPLYDGQRGAPVAQPFGFPTGFPGATVATQAPTTPSTPSRPAANPSTPPVTRGGAAPPRPTAGTRLSRAQILALEPDLSRVIAPNEPVSGTLGSQSLLLDDGTRVGVWYYQGSRGERITVTQTAGGFDSFLLLGRQGASRVLASDDDGGGGLNSRIRQTLPADDMYVIIANTIGSDASGNYTLQVESDRVPAAVTQGAGSNADARRGAALGGLLGAAAANTARGGASAGSERGAAAATSAAPMTAAQIFALPLDESRIVRMGATVQGALSASDLKLTDNTYLDVYYFNGFQGDKVSITLRSRAFDAYLHFGELGGSAAIATDDDGGSGTDARVSVTLPRTGTYVIIANALSAGGTGAYTLEVRSP</sequence>
<accession>A0AA49K1V1</accession>
<protein>
    <submittedName>
        <fullName evidence="5">PPC domain-containing protein</fullName>
    </submittedName>
</protein>
<feature type="compositionally biased region" description="Low complexity" evidence="1">
    <location>
        <begin position="147"/>
        <end position="168"/>
    </location>
</feature>
<name>A0AA49K1V1_9BACT</name>
<evidence type="ECO:0000313" key="5">
    <source>
        <dbReference type="EMBL" id="WKW15848.1"/>
    </source>
</evidence>
<feature type="region of interest" description="Disordered" evidence="1">
    <location>
        <begin position="147"/>
        <end position="187"/>
    </location>
</feature>
<evidence type="ECO:0000256" key="1">
    <source>
        <dbReference type="SAM" id="MobiDB-lite"/>
    </source>
</evidence>
<organism evidence="5 6">
    <name type="scientific">Pseudogemmatithrix spongiicola</name>
    <dbReference type="NCBI Taxonomy" id="3062599"/>
    <lineage>
        <taxon>Bacteria</taxon>
        <taxon>Pseudomonadati</taxon>
        <taxon>Gemmatimonadota</taxon>
        <taxon>Gemmatimonadia</taxon>
        <taxon>Gemmatimonadales</taxon>
        <taxon>Gemmatimonadaceae</taxon>
        <taxon>Pseudogemmatithrix</taxon>
    </lineage>
</organism>
<evidence type="ECO:0000313" key="6">
    <source>
        <dbReference type="Proteomes" id="UP001229955"/>
    </source>
</evidence>
<feature type="signal peptide" evidence="2">
    <location>
        <begin position="1"/>
        <end position="20"/>
    </location>
</feature>
<dbReference type="RefSeq" id="WP_367885808.1">
    <property type="nucleotide sequence ID" value="NZ_CP130612.1"/>
</dbReference>
<proteinExistence type="predicted"/>
<dbReference type="InterPro" id="IPR007280">
    <property type="entry name" value="Peptidase_C_arc/bac"/>
</dbReference>
<accession>A0AA49Q5M2</accession>
<dbReference type="KEGG" id="pspc:Strain318_002251"/>
<keyword evidence="6" id="KW-1185">Reference proteome</keyword>
<gene>
    <name evidence="4" type="ORF">Strain138_002252</name>
    <name evidence="5" type="ORF">Strain318_002251</name>
</gene>